<feature type="region of interest" description="Disordered" evidence="1">
    <location>
        <begin position="1"/>
        <end position="69"/>
    </location>
</feature>
<reference evidence="2" key="1">
    <citation type="submission" date="2023-11" db="EMBL/GenBank/DDBJ databases">
        <title>Genome assemblies of two species of porcelain crab, Petrolisthes cinctipes and Petrolisthes manimaculis (Anomura: Porcellanidae).</title>
        <authorList>
            <person name="Angst P."/>
        </authorList>
    </citation>
    <scope>NUCLEOTIDE SEQUENCE</scope>
    <source>
        <strain evidence="2">PB745_02</strain>
        <tissue evidence="2">Gill</tissue>
    </source>
</reference>
<sequence>MNEGEGEERRRREGEEKEKRRRREGEEKEKRRRREGEEKELRNGWEKEKGTSEGERDERMHGQSTLGDR</sequence>
<dbReference type="AlphaFoldDB" id="A0AAE1NM54"/>
<organism evidence="2 3">
    <name type="scientific">Petrolisthes manimaculis</name>
    <dbReference type="NCBI Taxonomy" id="1843537"/>
    <lineage>
        <taxon>Eukaryota</taxon>
        <taxon>Metazoa</taxon>
        <taxon>Ecdysozoa</taxon>
        <taxon>Arthropoda</taxon>
        <taxon>Crustacea</taxon>
        <taxon>Multicrustacea</taxon>
        <taxon>Malacostraca</taxon>
        <taxon>Eumalacostraca</taxon>
        <taxon>Eucarida</taxon>
        <taxon>Decapoda</taxon>
        <taxon>Pleocyemata</taxon>
        <taxon>Anomura</taxon>
        <taxon>Galatheoidea</taxon>
        <taxon>Porcellanidae</taxon>
        <taxon>Petrolisthes</taxon>
    </lineage>
</organism>
<dbReference type="EMBL" id="JAWZYT010004766">
    <property type="protein sequence ID" value="KAK4292659.1"/>
    <property type="molecule type" value="Genomic_DNA"/>
</dbReference>
<comment type="caution">
    <text evidence="2">The sequence shown here is derived from an EMBL/GenBank/DDBJ whole genome shotgun (WGS) entry which is preliminary data.</text>
</comment>
<name>A0AAE1NM54_9EUCA</name>
<feature type="compositionally biased region" description="Basic and acidic residues" evidence="1">
    <location>
        <begin position="7"/>
        <end position="69"/>
    </location>
</feature>
<protein>
    <submittedName>
        <fullName evidence="2">Uncharacterized protein</fullName>
    </submittedName>
</protein>
<proteinExistence type="predicted"/>
<evidence type="ECO:0000313" key="3">
    <source>
        <dbReference type="Proteomes" id="UP001292094"/>
    </source>
</evidence>
<dbReference type="Proteomes" id="UP001292094">
    <property type="component" value="Unassembled WGS sequence"/>
</dbReference>
<gene>
    <name evidence="2" type="ORF">Pmani_034592</name>
</gene>
<keyword evidence="3" id="KW-1185">Reference proteome</keyword>
<evidence type="ECO:0000313" key="2">
    <source>
        <dbReference type="EMBL" id="KAK4292659.1"/>
    </source>
</evidence>
<evidence type="ECO:0000256" key="1">
    <source>
        <dbReference type="SAM" id="MobiDB-lite"/>
    </source>
</evidence>
<accession>A0AAE1NM54</accession>